<evidence type="ECO:0000313" key="2">
    <source>
        <dbReference type="Proteomes" id="UP000614350"/>
    </source>
</evidence>
<evidence type="ECO:0000313" key="1">
    <source>
        <dbReference type="EMBL" id="KAF7387797.1"/>
    </source>
</evidence>
<dbReference type="Gene3D" id="3.40.630.30">
    <property type="match status" value="1"/>
</dbReference>
<proteinExistence type="predicted"/>
<organism evidence="1 2">
    <name type="scientific">Vespula vulgaris</name>
    <name type="common">Yellow jacket</name>
    <name type="synonym">Wasp</name>
    <dbReference type="NCBI Taxonomy" id="7454"/>
    <lineage>
        <taxon>Eukaryota</taxon>
        <taxon>Metazoa</taxon>
        <taxon>Ecdysozoa</taxon>
        <taxon>Arthropoda</taxon>
        <taxon>Hexapoda</taxon>
        <taxon>Insecta</taxon>
        <taxon>Pterygota</taxon>
        <taxon>Neoptera</taxon>
        <taxon>Endopterygota</taxon>
        <taxon>Hymenoptera</taxon>
        <taxon>Apocrita</taxon>
        <taxon>Aculeata</taxon>
        <taxon>Vespoidea</taxon>
        <taxon>Vespidae</taxon>
        <taxon>Vespinae</taxon>
        <taxon>Vespula</taxon>
    </lineage>
</organism>
<gene>
    <name evidence="1" type="ORF">HZH66_010564</name>
</gene>
<comment type="caution">
    <text evidence="1">The sequence shown here is derived from an EMBL/GenBank/DDBJ whole genome shotgun (WGS) entry which is preliminary data.</text>
</comment>
<sequence>MSDSLEVARKAGFKVFKADATGMYSQKVCLKHGFQVEAEIPYTDLPENIRPAPPHQAVKLMVKLLH</sequence>
<protein>
    <submittedName>
        <fullName evidence="1">Uncharacterized protein</fullName>
    </submittedName>
</protein>
<accession>A0A834MWH9</accession>
<keyword evidence="2" id="KW-1185">Reference proteome</keyword>
<dbReference type="AlphaFoldDB" id="A0A834MWH9"/>
<name>A0A834MWH9_VESVU</name>
<dbReference type="EMBL" id="JACSEA010000012">
    <property type="protein sequence ID" value="KAF7387797.1"/>
    <property type="molecule type" value="Genomic_DNA"/>
</dbReference>
<reference evidence="1" key="1">
    <citation type="journal article" date="2020" name="G3 (Bethesda)">
        <title>High-Quality Assemblies for Three Invasive Social Wasps from the &lt;i&gt;Vespula&lt;/i&gt; Genus.</title>
        <authorList>
            <person name="Harrop T.W.R."/>
            <person name="Guhlin J."/>
            <person name="McLaughlin G.M."/>
            <person name="Permina E."/>
            <person name="Stockwell P."/>
            <person name="Gilligan J."/>
            <person name="Le Lec M.F."/>
            <person name="Gruber M.A.M."/>
            <person name="Quinn O."/>
            <person name="Lovegrove M."/>
            <person name="Duncan E.J."/>
            <person name="Remnant E.J."/>
            <person name="Van Eeckhoven J."/>
            <person name="Graham B."/>
            <person name="Knapp R.A."/>
            <person name="Langford K.W."/>
            <person name="Kronenberg Z."/>
            <person name="Press M.O."/>
            <person name="Eacker S.M."/>
            <person name="Wilson-Rankin E.E."/>
            <person name="Purcell J."/>
            <person name="Lester P.J."/>
            <person name="Dearden P.K."/>
        </authorList>
    </citation>
    <scope>NUCLEOTIDE SEQUENCE</scope>
    <source>
        <strain evidence="1">Marl-1</strain>
    </source>
</reference>
<dbReference type="Proteomes" id="UP000614350">
    <property type="component" value="Unassembled WGS sequence"/>
</dbReference>